<evidence type="ECO:0000313" key="3">
    <source>
        <dbReference type="EMBL" id="QQB89332.1"/>
    </source>
</evidence>
<dbReference type="AlphaFoldDB" id="A0A410NTQ4"/>
<name>A0A410NTQ4_BREDI</name>
<dbReference type="Proteomes" id="UP000287388">
    <property type="component" value="Chromosome"/>
</dbReference>
<evidence type="ECO:0000313" key="5">
    <source>
        <dbReference type="Proteomes" id="UP000596117"/>
    </source>
</evidence>
<keyword evidence="5" id="KW-1185">Reference proteome</keyword>
<evidence type="ECO:0000313" key="2">
    <source>
        <dbReference type="EMBL" id="QAT13307.1"/>
    </source>
</evidence>
<evidence type="ECO:0000313" key="4">
    <source>
        <dbReference type="Proteomes" id="UP000287388"/>
    </source>
</evidence>
<dbReference type="EMBL" id="CP035093">
    <property type="protein sequence ID" value="QAT13307.1"/>
    <property type="molecule type" value="Genomic_DNA"/>
</dbReference>
<gene>
    <name evidence="2" type="ORF">EQG53_02455</name>
    <name evidence="3" type="ORF">I6H83_02485</name>
</gene>
<dbReference type="EMBL" id="CP066026">
    <property type="protein sequence ID" value="QQB89332.1"/>
    <property type="molecule type" value="Genomic_DNA"/>
</dbReference>
<evidence type="ECO:0000256" key="1">
    <source>
        <dbReference type="SAM" id="MobiDB-lite"/>
    </source>
</evidence>
<protein>
    <submittedName>
        <fullName evidence="2">Uncharacterized protein</fullName>
    </submittedName>
</protein>
<sequence length="311" mass="33911">MADRNQHLSRDDETRRAVFDQVDLQTAELEIVGSIYDGFAAAIVVTGQPRTVALTREYGDAVQLMALIERGRAPLFAIDLAGGAMPSKTFVKPASVGPSDRPTLAGFVDAADAPAAAQEARPQAREEAQSVALPTDEGGSVTKRFVIFTTPGEVPEKKGGWLKDEHLIDFLRAVMLHDGWKPGFRATVLELTWDNDLWASSASEYLEIHDDAIGPRRARKAWQAARDEHERIYKVAPTMKLGDEIVSYRRITAIATPEARETEKLRVAVEAIRAEINAPLNGPTHGAWDRGRIAGLKEALGVLQAEKKGGA</sequence>
<reference evidence="2 4" key="1">
    <citation type="submission" date="2019-01" db="EMBL/GenBank/DDBJ databases">
        <title>Brevundimonas diminuta Genome sequencing and assembly.</title>
        <authorList>
            <person name="Chen H."/>
        </authorList>
    </citation>
    <scope>NUCLEOTIDE SEQUENCE [LARGE SCALE GENOMIC DNA]</scope>
    <source>
        <strain evidence="2">ATCC</strain>
        <strain evidence="4">ATCC(B) 19146</strain>
    </source>
</reference>
<accession>A0A410NTQ4</accession>
<reference evidence="3 5" key="2">
    <citation type="submission" date="2020-12" db="EMBL/GenBank/DDBJ databases">
        <title>FDA dAtabase for Regulatory Grade micrObial Sequences (FDA-ARGOS): Supporting development and validation of Infectious Disease Dx tests.</title>
        <authorList>
            <person name="Kerrigan L."/>
            <person name="Long C."/>
            <person name="Tallon L."/>
            <person name="Sadzewicz L."/>
            <person name="Zhao X."/>
            <person name="Boylan J."/>
            <person name="Ott S."/>
            <person name="Bowen H."/>
            <person name="Vavikolanu K."/>
            <person name="Mehta A."/>
            <person name="Aluvathingal J."/>
            <person name="Nadendla S."/>
            <person name="Yan Y."/>
            <person name="Sichtig H."/>
        </authorList>
    </citation>
    <scope>NUCLEOTIDE SEQUENCE [LARGE SCALE GENOMIC DNA]</scope>
    <source>
        <strain evidence="3 5">FDAARGOS_1026</strain>
    </source>
</reference>
<dbReference type="RefSeq" id="WP_128719005.1">
    <property type="nucleotide sequence ID" value="NZ_BJNC01000017.1"/>
</dbReference>
<organism evidence="2 4">
    <name type="scientific">Brevundimonas diminuta</name>
    <name type="common">Pseudomonas diminuta</name>
    <dbReference type="NCBI Taxonomy" id="293"/>
    <lineage>
        <taxon>Bacteria</taxon>
        <taxon>Pseudomonadati</taxon>
        <taxon>Pseudomonadota</taxon>
        <taxon>Alphaproteobacteria</taxon>
        <taxon>Caulobacterales</taxon>
        <taxon>Caulobacteraceae</taxon>
        <taxon>Brevundimonas</taxon>
    </lineage>
</organism>
<feature type="region of interest" description="Disordered" evidence="1">
    <location>
        <begin position="115"/>
        <end position="135"/>
    </location>
</feature>
<dbReference type="Proteomes" id="UP000596117">
    <property type="component" value="Chromosome"/>
</dbReference>
<dbReference type="KEGG" id="bdm:EQG53_02455"/>
<proteinExistence type="predicted"/>